<sequence>MLPLWRVPRGPKYVVLKLWGIDSWIQDSGVEMEDCVWLSICTTAERIDSELCADFCASYVL</sequence>
<evidence type="ECO:0000313" key="2">
    <source>
        <dbReference type="Proteomes" id="UP001234989"/>
    </source>
</evidence>
<keyword evidence="2" id="KW-1185">Reference proteome</keyword>
<dbReference type="Proteomes" id="UP001234989">
    <property type="component" value="Chromosome 12"/>
</dbReference>
<organism evidence="1 2">
    <name type="scientific">Solanum verrucosum</name>
    <dbReference type="NCBI Taxonomy" id="315347"/>
    <lineage>
        <taxon>Eukaryota</taxon>
        <taxon>Viridiplantae</taxon>
        <taxon>Streptophyta</taxon>
        <taxon>Embryophyta</taxon>
        <taxon>Tracheophyta</taxon>
        <taxon>Spermatophyta</taxon>
        <taxon>Magnoliopsida</taxon>
        <taxon>eudicotyledons</taxon>
        <taxon>Gunneridae</taxon>
        <taxon>Pentapetalae</taxon>
        <taxon>asterids</taxon>
        <taxon>lamiids</taxon>
        <taxon>Solanales</taxon>
        <taxon>Solanaceae</taxon>
        <taxon>Solanoideae</taxon>
        <taxon>Solaneae</taxon>
        <taxon>Solanum</taxon>
    </lineage>
</organism>
<accession>A0AAF0V7C5</accession>
<protein>
    <submittedName>
        <fullName evidence="1">Uncharacterized protein</fullName>
    </submittedName>
</protein>
<gene>
    <name evidence="1" type="ORF">MTR67_053290</name>
</gene>
<reference evidence="1" key="1">
    <citation type="submission" date="2023-08" db="EMBL/GenBank/DDBJ databases">
        <title>A de novo genome assembly of Solanum verrucosum Schlechtendal, a Mexican diploid species geographically isolated from the other diploid A-genome species in potato relatives.</title>
        <authorList>
            <person name="Hosaka K."/>
        </authorList>
    </citation>
    <scope>NUCLEOTIDE SEQUENCE</scope>
    <source>
        <tissue evidence="1">Young leaves</tissue>
    </source>
</reference>
<dbReference type="EMBL" id="CP133623">
    <property type="protein sequence ID" value="WMV59905.1"/>
    <property type="molecule type" value="Genomic_DNA"/>
</dbReference>
<name>A0AAF0V7C5_SOLVR</name>
<dbReference type="AlphaFoldDB" id="A0AAF0V7C5"/>
<proteinExistence type="predicted"/>
<evidence type="ECO:0000313" key="1">
    <source>
        <dbReference type="EMBL" id="WMV59905.1"/>
    </source>
</evidence>